<feature type="region of interest" description="Disordered" evidence="1">
    <location>
        <begin position="1"/>
        <end position="85"/>
    </location>
</feature>
<feature type="region of interest" description="Disordered" evidence="1">
    <location>
        <begin position="102"/>
        <end position="130"/>
    </location>
</feature>
<dbReference type="InterPro" id="IPR027417">
    <property type="entry name" value="P-loop_NTPase"/>
</dbReference>
<dbReference type="EMBL" id="CAXKWB010000984">
    <property type="protein sequence ID" value="CAL4063000.1"/>
    <property type="molecule type" value="Genomic_DNA"/>
</dbReference>
<feature type="domain" description="Sulfotransferase" evidence="2">
    <location>
        <begin position="338"/>
        <end position="613"/>
    </location>
</feature>
<organism evidence="3 4">
    <name type="scientific">Meganyctiphanes norvegica</name>
    <name type="common">Northern krill</name>
    <name type="synonym">Thysanopoda norvegica</name>
    <dbReference type="NCBI Taxonomy" id="48144"/>
    <lineage>
        <taxon>Eukaryota</taxon>
        <taxon>Metazoa</taxon>
        <taxon>Ecdysozoa</taxon>
        <taxon>Arthropoda</taxon>
        <taxon>Crustacea</taxon>
        <taxon>Multicrustacea</taxon>
        <taxon>Malacostraca</taxon>
        <taxon>Eumalacostraca</taxon>
        <taxon>Eucarida</taxon>
        <taxon>Euphausiacea</taxon>
        <taxon>Euphausiidae</taxon>
        <taxon>Meganyctiphanes</taxon>
    </lineage>
</organism>
<keyword evidence="4" id="KW-1185">Reference proteome</keyword>
<dbReference type="AlphaFoldDB" id="A0AAV2PTM2"/>
<dbReference type="GO" id="GO:0006790">
    <property type="term" value="P:sulfur compound metabolic process"/>
    <property type="evidence" value="ECO:0007669"/>
    <property type="project" value="TreeGrafter"/>
</dbReference>
<dbReference type="GO" id="GO:0001517">
    <property type="term" value="F:N-acetylglucosamine 6-O-sulfotransferase activity"/>
    <property type="evidence" value="ECO:0007669"/>
    <property type="project" value="TreeGrafter"/>
</dbReference>
<dbReference type="InterPro" id="IPR051135">
    <property type="entry name" value="Gal/GlcNAc/GalNAc_ST"/>
</dbReference>
<comment type="caution">
    <text evidence="3">The sequence shown here is derived from an EMBL/GenBank/DDBJ whole genome shotgun (WGS) entry which is preliminary data.</text>
</comment>
<feature type="compositionally biased region" description="Polar residues" evidence="1">
    <location>
        <begin position="1"/>
        <end position="40"/>
    </location>
</feature>
<dbReference type="Pfam" id="PF00685">
    <property type="entry name" value="Sulfotransfer_1"/>
    <property type="match status" value="1"/>
</dbReference>
<protein>
    <recommendedName>
        <fullName evidence="2">Sulfotransferase domain-containing protein</fullName>
    </recommendedName>
</protein>
<proteinExistence type="predicted"/>
<dbReference type="GO" id="GO:0006044">
    <property type="term" value="P:N-acetylglucosamine metabolic process"/>
    <property type="evidence" value="ECO:0007669"/>
    <property type="project" value="TreeGrafter"/>
</dbReference>
<dbReference type="Gene3D" id="3.40.50.300">
    <property type="entry name" value="P-loop containing nucleotide triphosphate hydrolases"/>
    <property type="match status" value="1"/>
</dbReference>
<dbReference type="Proteomes" id="UP001497623">
    <property type="component" value="Unassembled WGS sequence"/>
</dbReference>
<evidence type="ECO:0000259" key="2">
    <source>
        <dbReference type="Pfam" id="PF00685"/>
    </source>
</evidence>
<feature type="compositionally biased region" description="Low complexity" evidence="1">
    <location>
        <begin position="63"/>
        <end position="79"/>
    </location>
</feature>
<dbReference type="PANTHER" id="PTHR10704:SF44">
    <property type="entry name" value="LD35051P-RELATED"/>
    <property type="match status" value="1"/>
</dbReference>
<dbReference type="InterPro" id="IPR000863">
    <property type="entry name" value="Sulfotransferase_dom"/>
</dbReference>
<name>A0AAV2PTM2_MEGNR</name>
<sequence length="621" mass="69639">MENQDQTPNLPHNSQEQPDTSSPEQQQVSHLPDTMSQSENIPECVTETIQKDPDPADNDGTLSTCSEVSTETTSDTCSDAPSTIPEDDILHIKSINVITSSEVNTPPSVVNDDKTPDDKSPKDNTSSINIEDENKSYTAIAEEKAKTWMQSFNSLAPRTRQTLRTAAIALVSALALVAIFHLAKLAEHPTQEAGNHEQLVAEAALGAVPHEGQPFAVRKVSKTADGKVLFEGYDPSLAEEMNIETHLDPLKGTALKDLLLKAGPGAVLHPMLGVPVQKSFADMDVKRIHQIVRNKRRPANATELAQTLELVRKRVESDRKKLSTKTLRFWSPGDAPLRVLLVTTWRSGSTFLGQVLAYHPAVFHHYEPLSYLGVKQVRSGREAFQSQQLLHRLLDCKYTGINEYLDYARKYPEDMVGHNMPVWDSCTHGPNKNACFNQTFLHDSCSMFPIQLVKTVRMRLNLTQLFLNDEKMNVKVVYLVRDPRAIMSSRYSSVSWCSDSTDCSSPEVMCGDMQGDLKVATALKHLYPDRFIMMKYEDLATEPQTEIQNLMNFLGMEYSSDIARYVKEHTEKDEDSPWSTKRKSSDRVAMWKKQLPLQEVHAIQNACEPVIKNLGYEILGQ</sequence>
<evidence type="ECO:0000313" key="4">
    <source>
        <dbReference type="Proteomes" id="UP001497623"/>
    </source>
</evidence>
<gene>
    <name evidence="3" type="ORF">MNOR_LOCUS3015</name>
</gene>
<dbReference type="SUPFAM" id="SSF52540">
    <property type="entry name" value="P-loop containing nucleoside triphosphate hydrolases"/>
    <property type="match status" value="1"/>
</dbReference>
<dbReference type="PANTHER" id="PTHR10704">
    <property type="entry name" value="CARBOHYDRATE SULFOTRANSFERASE"/>
    <property type="match status" value="1"/>
</dbReference>
<evidence type="ECO:0000256" key="1">
    <source>
        <dbReference type="SAM" id="MobiDB-lite"/>
    </source>
</evidence>
<evidence type="ECO:0000313" key="3">
    <source>
        <dbReference type="EMBL" id="CAL4063000.1"/>
    </source>
</evidence>
<feature type="compositionally biased region" description="Basic and acidic residues" evidence="1">
    <location>
        <begin position="111"/>
        <end position="122"/>
    </location>
</feature>
<reference evidence="3 4" key="1">
    <citation type="submission" date="2024-05" db="EMBL/GenBank/DDBJ databases">
        <authorList>
            <person name="Wallberg A."/>
        </authorList>
    </citation>
    <scope>NUCLEOTIDE SEQUENCE [LARGE SCALE GENOMIC DNA]</scope>
</reference>
<accession>A0AAV2PTM2</accession>